<feature type="compositionally biased region" description="Basic and acidic residues" evidence="1">
    <location>
        <begin position="137"/>
        <end position="154"/>
    </location>
</feature>
<feature type="compositionally biased region" description="Basic and acidic residues" evidence="1">
    <location>
        <begin position="88"/>
        <end position="97"/>
    </location>
</feature>
<dbReference type="EMBL" id="JAXCGZ010005710">
    <property type="protein sequence ID" value="KAK7081069.1"/>
    <property type="molecule type" value="Genomic_DNA"/>
</dbReference>
<accession>A0AAN9AAY1</accession>
<reference evidence="4 5" key="1">
    <citation type="submission" date="2023-11" db="EMBL/GenBank/DDBJ databases">
        <title>Halocaridina rubra genome assembly.</title>
        <authorList>
            <person name="Smith C."/>
        </authorList>
    </citation>
    <scope>NUCLEOTIDE SEQUENCE [LARGE SCALE GENOMIC DNA]</scope>
    <source>
        <strain evidence="4">EP-1</strain>
        <tissue evidence="4">Whole</tissue>
    </source>
</reference>
<dbReference type="PROSITE" id="PS50053">
    <property type="entry name" value="UBIQUITIN_2"/>
    <property type="match status" value="1"/>
</dbReference>
<feature type="transmembrane region" description="Helical" evidence="2">
    <location>
        <begin position="12"/>
        <end position="29"/>
    </location>
</feature>
<feature type="region of interest" description="Disordered" evidence="1">
    <location>
        <begin position="51"/>
        <end position="197"/>
    </location>
</feature>
<feature type="domain" description="Ubiquitin-like" evidence="3">
    <location>
        <begin position="274"/>
        <end position="348"/>
    </location>
</feature>
<keyword evidence="2" id="KW-0472">Membrane</keyword>
<dbReference type="AlphaFoldDB" id="A0AAN9AAY1"/>
<keyword evidence="5" id="KW-1185">Reference proteome</keyword>
<evidence type="ECO:0000256" key="2">
    <source>
        <dbReference type="SAM" id="Phobius"/>
    </source>
</evidence>
<feature type="compositionally biased region" description="Basic and acidic residues" evidence="1">
    <location>
        <begin position="167"/>
        <end position="181"/>
    </location>
</feature>
<name>A0AAN9AAY1_HALRR</name>
<gene>
    <name evidence="4" type="primary">TMUB2</name>
    <name evidence="4" type="ORF">SK128_023103</name>
</gene>
<feature type="transmembrane region" description="Helical" evidence="2">
    <location>
        <begin position="399"/>
        <end position="423"/>
    </location>
</feature>
<dbReference type="GO" id="GO:0036503">
    <property type="term" value="P:ERAD pathway"/>
    <property type="evidence" value="ECO:0007669"/>
    <property type="project" value="InterPro"/>
</dbReference>
<dbReference type="InterPro" id="IPR000626">
    <property type="entry name" value="Ubiquitin-like_dom"/>
</dbReference>
<dbReference type="InterPro" id="IPR029071">
    <property type="entry name" value="Ubiquitin-like_domsf"/>
</dbReference>
<feature type="transmembrane region" description="Helical" evidence="2">
    <location>
        <begin position="368"/>
        <end position="387"/>
    </location>
</feature>
<feature type="region of interest" description="Disordered" evidence="1">
    <location>
        <begin position="212"/>
        <end position="239"/>
    </location>
</feature>
<dbReference type="CDD" id="cd17057">
    <property type="entry name" value="Ubl_TMUB1_like"/>
    <property type="match status" value="1"/>
</dbReference>
<dbReference type="PANTHER" id="PTHR14557:SF5">
    <property type="entry name" value="UBIQUITIN-LIKE DOMAIN-CONTAINING PROTEIN"/>
    <property type="match status" value="1"/>
</dbReference>
<evidence type="ECO:0000313" key="5">
    <source>
        <dbReference type="Proteomes" id="UP001381693"/>
    </source>
</evidence>
<dbReference type="PANTHER" id="PTHR14557">
    <property type="entry name" value="PROTEIN C7ORF21"/>
    <property type="match status" value="1"/>
</dbReference>
<evidence type="ECO:0000313" key="4">
    <source>
        <dbReference type="EMBL" id="KAK7081069.1"/>
    </source>
</evidence>
<comment type="caution">
    <text evidence="4">The sequence shown here is derived from an EMBL/GenBank/DDBJ whole genome shotgun (WGS) entry which is preliminary data.</text>
</comment>
<keyword evidence="2" id="KW-0812">Transmembrane</keyword>
<organism evidence="4 5">
    <name type="scientific">Halocaridina rubra</name>
    <name type="common">Hawaiian red shrimp</name>
    <dbReference type="NCBI Taxonomy" id="373956"/>
    <lineage>
        <taxon>Eukaryota</taxon>
        <taxon>Metazoa</taxon>
        <taxon>Ecdysozoa</taxon>
        <taxon>Arthropoda</taxon>
        <taxon>Crustacea</taxon>
        <taxon>Multicrustacea</taxon>
        <taxon>Malacostraca</taxon>
        <taxon>Eumalacostraca</taxon>
        <taxon>Eucarida</taxon>
        <taxon>Decapoda</taxon>
        <taxon>Pleocyemata</taxon>
        <taxon>Caridea</taxon>
        <taxon>Atyoidea</taxon>
        <taxon>Atyidae</taxon>
        <taxon>Halocaridina</taxon>
    </lineage>
</organism>
<dbReference type="Pfam" id="PF00240">
    <property type="entry name" value="ubiquitin"/>
    <property type="match status" value="1"/>
</dbReference>
<evidence type="ECO:0000259" key="3">
    <source>
        <dbReference type="PROSITE" id="PS50053"/>
    </source>
</evidence>
<proteinExistence type="predicted"/>
<evidence type="ECO:0000256" key="1">
    <source>
        <dbReference type="SAM" id="MobiDB-lite"/>
    </source>
</evidence>
<feature type="compositionally biased region" description="Polar residues" evidence="1">
    <location>
        <begin position="155"/>
        <end position="165"/>
    </location>
</feature>
<keyword evidence="2" id="KW-1133">Transmembrane helix</keyword>
<protein>
    <submittedName>
        <fullName evidence="4">Ubiquitin</fullName>
    </submittedName>
</protein>
<dbReference type="Gene3D" id="3.10.20.90">
    <property type="entry name" value="Phosphatidylinositol 3-kinase Catalytic Subunit, Chain A, domain 1"/>
    <property type="match status" value="1"/>
</dbReference>
<feature type="compositionally biased region" description="Polar residues" evidence="1">
    <location>
        <begin position="77"/>
        <end position="87"/>
    </location>
</feature>
<dbReference type="InterPro" id="IPR040352">
    <property type="entry name" value="TMUB1/2"/>
</dbReference>
<sequence>MLSYEGLQDTLTALVVIIIVSAIIAFAWLSTSVREQPLIATAVVVFQSDVNGERGGNMSTSDSNERVTHTGRVQEGQAISVQSTSSVKEGEGSKKENTFVSENSGKEVKPEIDDVSLPDSKPGDAASDCNVSPISERITELNKETLEEKCDRSRIQSCSSETPSPSDVHDSQPHQRVEEFISSHSPTPSEAKGNCDSQEMEIRNRRLRHFISMGSGGGESEENSTTAEDIPPEDKTQIDGESIQNMGADQKKDDDIIDSALSPSEEEEKPPGSVRIRIKFLDETQKLVFAKLTEQVGTFKRQHFSIEMDANRRIRLIFNGQLLSRDSSTLAQYGLFDNCVVHCHVSQPQIVDATGQISDLAGQEEDDAYMSALLVSMLVFFYIPVFHYLNWYKYIMEGILWFLSVLFMEGIYFLEDLCCGIFFSSCIRC</sequence>
<dbReference type="SUPFAM" id="SSF54236">
    <property type="entry name" value="Ubiquitin-like"/>
    <property type="match status" value="1"/>
</dbReference>
<dbReference type="SMART" id="SM00213">
    <property type="entry name" value="UBQ"/>
    <property type="match status" value="1"/>
</dbReference>
<dbReference type="Proteomes" id="UP001381693">
    <property type="component" value="Unassembled WGS sequence"/>
</dbReference>